<name>A0A0F9L0P1_9ZZZZ</name>
<evidence type="ECO:0000313" key="1">
    <source>
        <dbReference type="EMBL" id="KKM21380.1"/>
    </source>
</evidence>
<gene>
    <name evidence="1" type="ORF">LCGC14_1635910</name>
</gene>
<reference evidence="1" key="1">
    <citation type="journal article" date="2015" name="Nature">
        <title>Complex archaea that bridge the gap between prokaryotes and eukaryotes.</title>
        <authorList>
            <person name="Spang A."/>
            <person name="Saw J.H."/>
            <person name="Jorgensen S.L."/>
            <person name="Zaremba-Niedzwiedzka K."/>
            <person name="Martijn J."/>
            <person name="Lind A.E."/>
            <person name="van Eijk R."/>
            <person name="Schleper C."/>
            <person name="Guy L."/>
            <person name="Ettema T.J."/>
        </authorList>
    </citation>
    <scope>NUCLEOTIDE SEQUENCE</scope>
</reference>
<dbReference type="EMBL" id="LAZR01013563">
    <property type="protein sequence ID" value="KKM21380.1"/>
    <property type="molecule type" value="Genomic_DNA"/>
</dbReference>
<accession>A0A0F9L0P1</accession>
<dbReference type="AlphaFoldDB" id="A0A0F9L0P1"/>
<sequence length="167" mass="18753">MAKDIIGVITSVEDDEYDHKAFKVVTLGTGEVLKVKYGKGGALKDKWPLLGVGVAIHFMMKDFMKQGVAYPFVEDIEVDDLTTVASELPEPVKAGTVAVPSKENKVPIAPQERGMWWKQLGDDLRSGHIDISKPFGKTLRLRYFAEMFRVLDIEIKQNLEEAEEDKE</sequence>
<organism evidence="1">
    <name type="scientific">marine sediment metagenome</name>
    <dbReference type="NCBI Taxonomy" id="412755"/>
    <lineage>
        <taxon>unclassified sequences</taxon>
        <taxon>metagenomes</taxon>
        <taxon>ecological metagenomes</taxon>
    </lineage>
</organism>
<protein>
    <submittedName>
        <fullName evidence="1">Uncharacterized protein</fullName>
    </submittedName>
</protein>
<proteinExistence type="predicted"/>
<comment type="caution">
    <text evidence="1">The sequence shown here is derived from an EMBL/GenBank/DDBJ whole genome shotgun (WGS) entry which is preliminary data.</text>
</comment>